<reference evidence="1 2" key="1">
    <citation type="submission" date="2010-11" db="EMBL/GenBank/DDBJ databases">
        <title>The Genome Sequence of Cyanophage P-RSM1.</title>
        <authorList>
            <consortium name="The Broad Institute Genome Sequencing Platform"/>
            <person name="Henn M.R."/>
            <person name="Sullivan M.S."/>
            <person name="Osburne M.S."/>
            <person name="Levin J."/>
            <person name="Malboeuf C."/>
            <person name="Casali M."/>
            <person name="Russ C."/>
            <person name="Lennon N."/>
            <person name="Chapman S.B."/>
            <person name="Erlich R."/>
            <person name="Young S.K."/>
            <person name="Yandava C."/>
            <person name="Zeng Q."/>
            <person name="Alvarado L."/>
            <person name="Anderson S."/>
            <person name="Berlin A."/>
            <person name="Chen Z."/>
            <person name="Freedman E."/>
            <person name="Gellesch M."/>
            <person name="Goldberg J."/>
            <person name="Green L."/>
            <person name="Griggs A."/>
            <person name="Gujja S."/>
            <person name="Heilman E.R."/>
            <person name="Heiman D."/>
            <person name="Hollinger A."/>
            <person name="Howarth C."/>
            <person name="Larson L."/>
            <person name="Mehta T."/>
            <person name="Pearson M."/>
            <person name="Roberts A."/>
            <person name="Ryan E."/>
            <person name="Saif S."/>
            <person name="Shea T."/>
            <person name="Shenoy N."/>
            <person name="Sisk P."/>
            <person name="Stolte C."/>
            <person name="Sykes S."/>
            <person name="White J."/>
            <person name="Yu Q."/>
            <person name="Coleman M.L."/>
            <person name="Huang K.H."/>
            <person name="Weigele P.R."/>
            <person name="DeFrancesco A.S."/>
            <person name="Kern S.E."/>
            <person name="Thompson L.R."/>
            <person name="Fu R."/>
            <person name="Hombeck B."/>
            <person name="Chisholm S.W."/>
            <person name="Haas B."/>
            <person name="Nusbaum C."/>
            <person name="Birren B."/>
        </authorList>
    </citation>
    <scope>NUCLEOTIDE SEQUENCE [LARGE SCALE GENOMIC DNA]</scope>
    <source>
        <strain evidence="1 2">P-RSM1</strain>
    </source>
</reference>
<dbReference type="KEGG" id="vg:15311981"/>
<dbReference type="OrthoDB" id="28172at10239"/>
<dbReference type="RefSeq" id="YP_007877565.1">
    <property type="nucleotide sequence ID" value="NC_021071.1"/>
</dbReference>
<dbReference type="EMBL" id="HQ634175">
    <property type="protein sequence ID" value="AGH26330.1"/>
    <property type="molecule type" value="Genomic_DNA"/>
</dbReference>
<evidence type="ECO:0000313" key="2">
    <source>
        <dbReference type="Proteomes" id="UP000201235"/>
    </source>
</evidence>
<name>M4QQF1_9CAUD</name>
<sequence length="87" mass="10425">MKFKKGDYYSLFSMVEHEGWINFQCSDYVTLVLREWEKPKELQQGAKSKFNQVQLIVFPWQYGQLKYLGRNHYETEGQSAETKQHSL</sequence>
<evidence type="ECO:0000313" key="1">
    <source>
        <dbReference type="EMBL" id="AGH26330.1"/>
    </source>
</evidence>
<accession>M4QQF1</accession>
<dbReference type="Proteomes" id="UP000201235">
    <property type="component" value="Segment"/>
</dbReference>
<organism evidence="1 2">
    <name type="scientific">Cyanophage P-RSM1</name>
    <dbReference type="NCBI Taxonomy" id="536444"/>
    <lineage>
        <taxon>Viruses</taxon>
        <taxon>Duplodnaviria</taxon>
        <taxon>Heunggongvirae</taxon>
        <taxon>Uroviricota</taxon>
        <taxon>Caudoviricetes</taxon>
        <taxon>Pantevenvirales</taxon>
        <taxon>Kyanoviridae</taxon>
        <taxon>Emcearvirus</taxon>
        <taxon>Emcearvirus gerard</taxon>
    </lineage>
</organism>
<dbReference type="GeneID" id="15311981"/>
<keyword evidence="2" id="KW-1185">Reference proteome</keyword>
<protein>
    <submittedName>
        <fullName evidence="1">Uncharacterized protein</fullName>
    </submittedName>
</protein>
<proteinExistence type="predicted"/>
<gene>
    <name evidence="1" type="ORF">CPPG_00013</name>
</gene>